<name>A0ACB7T5Z8_HYAAI</name>
<proteinExistence type="predicted"/>
<accession>A0ACB7T5Z8</accession>
<evidence type="ECO:0000313" key="1">
    <source>
        <dbReference type="EMBL" id="KAH6941681.1"/>
    </source>
</evidence>
<dbReference type="Proteomes" id="UP000821845">
    <property type="component" value="Chromosome 11"/>
</dbReference>
<comment type="caution">
    <text evidence="1">The sequence shown here is derived from an EMBL/GenBank/DDBJ whole genome shotgun (WGS) entry which is preliminary data.</text>
</comment>
<evidence type="ECO:0000313" key="2">
    <source>
        <dbReference type="Proteomes" id="UP000821845"/>
    </source>
</evidence>
<sequence length="273" mass="30711">MSRLYTFRQRNSAVVTDKDQGHFFKRFDNGISPAAPATRVQHSSWTCPKARRRSGLVSGGQEDDTWPPSCRTPPLPFLCRAVAPLSTHVRRNKKSSSKRRVNAAGNQGERHAIARPAERPERHWRRNRTQRRRATIGHRSLSSTVPSSYDAPYSVVDRSSSSSQPELQASKLRLSEAAGDQSRLAHPNQSSAHRFRKSDGDGARKITPPFSERLPTVHASLMLTLFLCAWRASDALVRAPSVEEERERERSRALFVASERARVRPSTHARAFS</sequence>
<keyword evidence="2" id="KW-1185">Reference proteome</keyword>
<gene>
    <name evidence="1" type="ORF">HPB50_022267</name>
</gene>
<organism evidence="1 2">
    <name type="scientific">Hyalomma asiaticum</name>
    <name type="common">Tick</name>
    <dbReference type="NCBI Taxonomy" id="266040"/>
    <lineage>
        <taxon>Eukaryota</taxon>
        <taxon>Metazoa</taxon>
        <taxon>Ecdysozoa</taxon>
        <taxon>Arthropoda</taxon>
        <taxon>Chelicerata</taxon>
        <taxon>Arachnida</taxon>
        <taxon>Acari</taxon>
        <taxon>Parasitiformes</taxon>
        <taxon>Ixodida</taxon>
        <taxon>Ixodoidea</taxon>
        <taxon>Ixodidae</taxon>
        <taxon>Hyalomminae</taxon>
        <taxon>Hyalomma</taxon>
    </lineage>
</organism>
<reference evidence="1" key="1">
    <citation type="submission" date="2020-05" db="EMBL/GenBank/DDBJ databases">
        <title>Large-scale comparative analyses of tick genomes elucidate their genetic diversity and vector capacities.</title>
        <authorList>
            <person name="Jia N."/>
            <person name="Wang J."/>
            <person name="Shi W."/>
            <person name="Du L."/>
            <person name="Sun Y."/>
            <person name="Zhan W."/>
            <person name="Jiang J."/>
            <person name="Wang Q."/>
            <person name="Zhang B."/>
            <person name="Ji P."/>
            <person name="Sakyi L.B."/>
            <person name="Cui X."/>
            <person name="Yuan T."/>
            <person name="Jiang B."/>
            <person name="Yang W."/>
            <person name="Lam T.T.-Y."/>
            <person name="Chang Q."/>
            <person name="Ding S."/>
            <person name="Wang X."/>
            <person name="Zhu J."/>
            <person name="Ruan X."/>
            <person name="Zhao L."/>
            <person name="Wei J."/>
            <person name="Que T."/>
            <person name="Du C."/>
            <person name="Cheng J."/>
            <person name="Dai P."/>
            <person name="Han X."/>
            <person name="Huang E."/>
            <person name="Gao Y."/>
            <person name="Liu J."/>
            <person name="Shao H."/>
            <person name="Ye R."/>
            <person name="Li L."/>
            <person name="Wei W."/>
            <person name="Wang X."/>
            <person name="Wang C."/>
            <person name="Yang T."/>
            <person name="Huo Q."/>
            <person name="Li W."/>
            <person name="Guo W."/>
            <person name="Chen H."/>
            <person name="Zhou L."/>
            <person name="Ni X."/>
            <person name="Tian J."/>
            <person name="Zhou Y."/>
            <person name="Sheng Y."/>
            <person name="Liu T."/>
            <person name="Pan Y."/>
            <person name="Xia L."/>
            <person name="Li J."/>
            <person name="Zhao F."/>
            <person name="Cao W."/>
        </authorList>
    </citation>
    <scope>NUCLEOTIDE SEQUENCE</scope>
    <source>
        <strain evidence="1">Hyas-2018</strain>
    </source>
</reference>
<dbReference type="EMBL" id="CM023491">
    <property type="protein sequence ID" value="KAH6941681.1"/>
    <property type="molecule type" value="Genomic_DNA"/>
</dbReference>
<protein>
    <submittedName>
        <fullName evidence="1">Uncharacterized protein</fullName>
    </submittedName>
</protein>